<dbReference type="InterPro" id="IPR039421">
    <property type="entry name" value="Type_1_exporter"/>
</dbReference>
<dbReference type="PANTHER" id="PTHR43394">
    <property type="entry name" value="ATP-DEPENDENT PERMEASE MDL1, MITOCHONDRIAL"/>
    <property type="match status" value="1"/>
</dbReference>
<comment type="subcellular location">
    <subcellularLocation>
        <location evidence="1">Cell inner membrane</location>
    </subcellularLocation>
    <subcellularLocation>
        <location evidence="2">Cell membrane</location>
        <topology evidence="2">Multi-pass membrane protein</topology>
    </subcellularLocation>
</comment>
<dbReference type="InterPro" id="IPR011527">
    <property type="entry name" value="ABC1_TM_dom"/>
</dbReference>
<protein>
    <submittedName>
        <fullName evidence="13">Type I secretion system permease/ATPase</fullName>
    </submittedName>
</protein>
<keyword evidence="8 10" id="KW-1133">Transmembrane helix</keyword>
<sequence>MSVDASQNMNKASVENWVAALGFIAKHYNLSISQQAVLQAALSRTGISLPEQIVAISHQMGLETRAVAPGELRLTAWHLPFILQLDNGELAIVHVIAPDGMASVWISGSENLNNQFHIDTLISHSVRALIARPARTVPDARVDTYIRPYKENWLYRIILQDKSVYGYVMIASLIANLLGLAGIIFSMQVYDRVIPAQSFNTLYVLFSGVVLAILFDFLIRRARTHIIDGFGKKADLKISDIVYGHALRVKNSARPTSTGSFIAQLRDIEQVRDVLTSTTLAVLADLPFYLVFLVLYWWLAGSLVFIPVIALFVLITPGLLLQGRLKKYATTAMREASLRNAMLVESIHGIEDIKMLQAESRFQQQWNYYNAVTGDAQLKLRSISGGLNVWTHSVQALVYAVTIFIGAPLVIAGDLTTGALVGVSILGSRMLAPMGQLSQIAARIQQAGIAKAGLDNLMRLPVDHPEVETRIHCPRINGNYAVKSAVFSYGGDNAIPALQVRQINISSGDHIAVIGRNGAGKSTLLQALAGLMEPVSGEVVLDDLNMQHIDPADIRRDVGLLTQNSRLFYGTIRDNICMGAPFVTDEQIQDVLVMVGADGFIRKLAKGLDHQIQEGGLGLSGGQRQAILLARLLIRNPQVVLLDEPTAAMDEATEHHFIQNFAKWSAGRTVIFATHRMKMLELANRLIVLENGQVALDDEKERGLKMLAAINRVKPSAVKPQAQEGDRS</sequence>
<keyword evidence="5" id="KW-0547">Nucleotide-binding</keyword>
<dbReference type="PANTHER" id="PTHR43394:SF1">
    <property type="entry name" value="ATP-BINDING CASSETTE SUB-FAMILY B MEMBER 10, MITOCHONDRIAL"/>
    <property type="match status" value="1"/>
</dbReference>
<dbReference type="InterPro" id="IPR036640">
    <property type="entry name" value="ABC1_TM_sf"/>
</dbReference>
<keyword evidence="4 10" id="KW-0812">Transmembrane</keyword>
<name>A0ABV9H095_9HYPH</name>
<dbReference type="Pfam" id="PF00664">
    <property type="entry name" value="ABC_membrane"/>
    <property type="match status" value="1"/>
</dbReference>
<evidence type="ECO:0000256" key="6">
    <source>
        <dbReference type="ARBA" id="ARBA00022801"/>
    </source>
</evidence>
<dbReference type="InterPro" id="IPR003593">
    <property type="entry name" value="AAA+_ATPase"/>
</dbReference>
<feature type="domain" description="ABC transporter" evidence="11">
    <location>
        <begin position="480"/>
        <end position="716"/>
    </location>
</feature>
<proteinExistence type="inferred from homology"/>
<dbReference type="InterPro" id="IPR017750">
    <property type="entry name" value="ATPase_T1SS"/>
</dbReference>
<dbReference type="Gene3D" id="1.20.1560.10">
    <property type="entry name" value="ABC transporter type 1, transmembrane domain"/>
    <property type="match status" value="1"/>
</dbReference>
<organism evidence="13 14">
    <name type="scientific">Daeguia caeni</name>
    <dbReference type="NCBI Taxonomy" id="439612"/>
    <lineage>
        <taxon>Bacteria</taxon>
        <taxon>Pseudomonadati</taxon>
        <taxon>Pseudomonadota</taxon>
        <taxon>Alphaproteobacteria</taxon>
        <taxon>Hyphomicrobiales</taxon>
        <taxon>Brucellaceae</taxon>
        <taxon>Daeguia</taxon>
    </lineage>
</organism>
<evidence type="ECO:0000256" key="10">
    <source>
        <dbReference type="SAM" id="Phobius"/>
    </source>
</evidence>
<dbReference type="InterPro" id="IPR027417">
    <property type="entry name" value="P-loop_NTPase"/>
</dbReference>
<dbReference type="PROSITE" id="PS50893">
    <property type="entry name" value="ABC_TRANSPORTER_2"/>
    <property type="match status" value="1"/>
</dbReference>
<dbReference type="PROSITE" id="PS50929">
    <property type="entry name" value="ABC_TM1F"/>
    <property type="match status" value="1"/>
</dbReference>
<evidence type="ECO:0000313" key="13">
    <source>
        <dbReference type="EMBL" id="MFC4623879.1"/>
    </source>
</evidence>
<feature type="transmembrane region" description="Helical" evidence="10">
    <location>
        <begin position="164"/>
        <end position="190"/>
    </location>
</feature>
<reference evidence="14" key="1">
    <citation type="journal article" date="2019" name="Int. J. Syst. Evol. Microbiol.">
        <title>The Global Catalogue of Microorganisms (GCM) 10K type strain sequencing project: providing services to taxonomists for standard genome sequencing and annotation.</title>
        <authorList>
            <consortium name="The Broad Institute Genomics Platform"/>
            <consortium name="The Broad Institute Genome Sequencing Center for Infectious Disease"/>
            <person name="Wu L."/>
            <person name="Ma J."/>
        </authorList>
    </citation>
    <scope>NUCLEOTIDE SEQUENCE [LARGE SCALE GENOMIC DNA]</scope>
    <source>
        <strain evidence="14">CGMCC 1.15731</strain>
    </source>
</reference>
<dbReference type="Pfam" id="PF00005">
    <property type="entry name" value="ABC_tran"/>
    <property type="match status" value="1"/>
</dbReference>
<dbReference type="EMBL" id="JBHSEL010000017">
    <property type="protein sequence ID" value="MFC4623879.1"/>
    <property type="molecule type" value="Genomic_DNA"/>
</dbReference>
<dbReference type="InterPro" id="IPR017871">
    <property type="entry name" value="ABC_transporter-like_CS"/>
</dbReference>
<dbReference type="Gene3D" id="3.90.70.10">
    <property type="entry name" value="Cysteine proteinases"/>
    <property type="match status" value="1"/>
</dbReference>
<gene>
    <name evidence="13" type="ORF">ACFO1V_01320</name>
</gene>
<dbReference type="Gene3D" id="3.40.50.300">
    <property type="entry name" value="P-loop containing nucleotide triphosphate hydrolases"/>
    <property type="match status" value="1"/>
</dbReference>
<evidence type="ECO:0000256" key="9">
    <source>
        <dbReference type="ARBA" id="ARBA00023136"/>
    </source>
</evidence>
<feature type="domain" description="ABC transmembrane type-1" evidence="12">
    <location>
        <begin position="168"/>
        <end position="446"/>
    </location>
</feature>
<evidence type="ECO:0000256" key="4">
    <source>
        <dbReference type="ARBA" id="ARBA00022692"/>
    </source>
</evidence>
<evidence type="ECO:0000259" key="12">
    <source>
        <dbReference type="PROSITE" id="PS50929"/>
    </source>
</evidence>
<evidence type="ECO:0000256" key="7">
    <source>
        <dbReference type="ARBA" id="ARBA00022840"/>
    </source>
</evidence>
<evidence type="ECO:0000259" key="11">
    <source>
        <dbReference type="PROSITE" id="PS50893"/>
    </source>
</evidence>
<comment type="similarity">
    <text evidence="3">Belongs to the ABC transporter superfamily.</text>
</comment>
<comment type="caution">
    <text evidence="13">The sequence shown here is derived from an EMBL/GenBank/DDBJ whole genome shotgun (WGS) entry which is preliminary data.</text>
</comment>
<dbReference type="PROSITE" id="PS00211">
    <property type="entry name" value="ABC_TRANSPORTER_1"/>
    <property type="match status" value="1"/>
</dbReference>
<dbReference type="SUPFAM" id="SSF90123">
    <property type="entry name" value="ABC transporter transmembrane region"/>
    <property type="match status" value="1"/>
</dbReference>
<dbReference type="SMART" id="SM00382">
    <property type="entry name" value="AAA"/>
    <property type="match status" value="1"/>
</dbReference>
<dbReference type="InterPro" id="IPR005074">
    <property type="entry name" value="Peptidase_C39"/>
</dbReference>
<dbReference type="CDD" id="cd18587">
    <property type="entry name" value="ABC_6TM_LapB_like"/>
    <property type="match status" value="1"/>
</dbReference>
<dbReference type="RefSeq" id="WP_374832086.1">
    <property type="nucleotide sequence ID" value="NZ_JBHEEZ010000012.1"/>
</dbReference>
<keyword evidence="9 10" id="KW-0472">Membrane</keyword>
<evidence type="ECO:0000256" key="2">
    <source>
        <dbReference type="ARBA" id="ARBA00004651"/>
    </source>
</evidence>
<feature type="transmembrane region" description="Helical" evidence="10">
    <location>
        <begin position="304"/>
        <end position="321"/>
    </location>
</feature>
<dbReference type="Pfam" id="PF03412">
    <property type="entry name" value="Peptidase_C39"/>
    <property type="match status" value="1"/>
</dbReference>
<keyword evidence="6" id="KW-0378">Hydrolase</keyword>
<evidence type="ECO:0000256" key="3">
    <source>
        <dbReference type="ARBA" id="ARBA00005417"/>
    </source>
</evidence>
<dbReference type="NCBIfam" id="TIGR03375">
    <property type="entry name" value="type_I_sec_LssB"/>
    <property type="match status" value="1"/>
</dbReference>
<evidence type="ECO:0000313" key="14">
    <source>
        <dbReference type="Proteomes" id="UP001596042"/>
    </source>
</evidence>
<dbReference type="InterPro" id="IPR003439">
    <property type="entry name" value="ABC_transporter-like_ATP-bd"/>
</dbReference>
<dbReference type="SUPFAM" id="SSF52540">
    <property type="entry name" value="P-loop containing nucleoside triphosphate hydrolases"/>
    <property type="match status" value="1"/>
</dbReference>
<evidence type="ECO:0000256" key="8">
    <source>
        <dbReference type="ARBA" id="ARBA00022989"/>
    </source>
</evidence>
<keyword evidence="14" id="KW-1185">Reference proteome</keyword>
<dbReference type="Proteomes" id="UP001596042">
    <property type="component" value="Unassembled WGS sequence"/>
</dbReference>
<keyword evidence="7" id="KW-0067">ATP-binding</keyword>
<feature type="transmembrane region" description="Helical" evidence="10">
    <location>
        <begin position="274"/>
        <end position="298"/>
    </location>
</feature>
<feature type="transmembrane region" description="Helical" evidence="10">
    <location>
        <begin position="202"/>
        <end position="219"/>
    </location>
</feature>
<accession>A0ABV9H095</accession>
<evidence type="ECO:0000256" key="5">
    <source>
        <dbReference type="ARBA" id="ARBA00022741"/>
    </source>
</evidence>
<evidence type="ECO:0000256" key="1">
    <source>
        <dbReference type="ARBA" id="ARBA00004533"/>
    </source>
</evidence>